<dbReference type="EMBL" id="JAFLWW010000005">
    <property type="protein sequence ID" value="MBT1157295.1"/>
    <property type="molecule type" value="Genomic_DNA"/>
</dbReference>
<evidence type="ECO:0000313" key="4">
    <source>
        <dbReference type="Proteomes" id="UP001138921"/>
    </source>
</evidence>
<dbReference type="PROSITE" id="PS50404">
    <property type="entry name" value="GST_NTER"/>
    <property type="match status" value="1"/>
</dbReference>
<organism evidence="3 4">
    <name type="scientific">Aminobacter anthyllidis</name>
    <dbReference type="NCBI Taxonomy" id="1035067"/>
    <lineage>
        <taxon>Bacteria</taxon>
        <taxon>Pseudomonadati</taxon>
        <taxon>Pseudomonadota</taxon>
        <taxon>Alphaproteobacteria</taxon>
        <taxon>Hyphomicrobiales</taxon>
        <taxon>Phyllobacteriaceae</taxon>
        <taxon>Aminobacter</taxon>
    </lineage>
</organism>
<dbReference type="SFLD" id="SFLDS00019">
    <property type="entry name" value="Glutathione_Transferase_(cytos"/>
    <property type="match status" value="1"/>
</dbReference>
<dbReference type="Pfam" id="PF13417">
    <property type="entry name" value="GST_N_3"/>
    <property type="match status" value="1"/>
</dbReference>
<feature type="domain" description="GST N-terminal" evidence="1">
    <location>
        <begin position="1"/>
        <end position="83"/>
    </location>
</feature>
<dbReference type="InterPro" id="IPR010987">
    <property type="entry name" value="Glutathione-S-Trfase_C-like"/>
</dbReference>
<dbReference type="InterPro" id="IPR004046">
    <property type="entry name" value="GST_C"/>
</dbReference>
<dbReference type="AlphaFoldDB" id="A0A9X1ACG2"/>
<dbReference type="SFLD" id="SFLDG00358">
    <property type="entry name" value="Main_(cytGST)"/>
    <property type="match status" value="1"/>
</dbReference>
<dbReference type="InterPro" id="IPR040079">
    <property type="entry name" value="Glutathione_S-Trfase"/>
</dbReference>
<keyword evidence="4" id="KW-1185">Reference proteome</keyword>
<reference evidence="3" key="1">
    <citation type="journal article" date="2021" name="Microorganisms">
        <title>Phylogenomic Reconstruction and Metabolic Potential of the Genus Aminobacter.</title>
        <authorList>
            <person name="Artuso I."/>
            <person name="Turrini P."/>
            <person name="Pirolo M."/>
            <person name="Lugli G.A."/>
            <person name="Ventura M."/>
            <person name="Visca P."/>
        </authorList>
    </citation>
    <scope>NUCLEOTIDE SEQUENCE</scope>
    <source>
        <strain evidence="3">LMG 26462</strain>
    </source>
</reference>
<dbReference type="SUPFAM" id="SSF47616">
    <property type="entry name" value="GST C-terminal domain-like"/>
    <property type="match status" value="1"/>
</dbReference>
<reference evidence="3" key="2">
    <citation type="submission" date="2021-03" db="EMBL/GenBank/DDBJ databases">
        <authorList>
            <person name="Artuso I."/>
            <person name="Turrini P."/>
            <person name="Pirolo M."/>
            <person name="Lugli G.A."/>
            <person name="Ventura M."/>
            <person name="Visca P."/>
        </authorList>
    </citation>
    <scope>NUCLEOTIDE SEQUENCE</scope>
    <source>
        <strain evidence="3">LMG 26462</strain>
    </source>
</reference>
<feature type="domain" description="GST C-terminal" evidence="2">
    <location>
        <begin position="89"/>
        <end position="212"/>
    </location>
</feature>
<dbReference type="Gene3D" id="3.40.30.10">
    <property type="entry name" value="Glutaredoxin"/>
    <property type="match status" value="1"/>
</dbReference>
<dbReference type="Pfam" id="PF00043">
    <property type="entry name" value="GST_C"/>
    <property type="match status" value="1"/>
</dbReference>
<evidence type="ECO:0000259" key="2">
    <source>
        <dbReference type="PROSITE" id="PS50405"/>
    </source>
</evidence>
<evidence type="ECO:0000313" key="3">
    <source>
        <dbReference type="EMBL" id="MBT1157295.1"/>
    </source>
</evidence>
<dbReference type="InterPro" id="IPR004045">
    <property type="entry name" value="Glutathione_S-Trfase_N"/>
</dbReference>
<dbReference type="PROSITE" id="PS50405">
    <property type="entry name" value="GST_CTER"/>
    <property type="match status" value="1"/>
</dbReference>
<gene>
    <name evidence="3" type="ORF">J1C56_17020</name>
</gene>
<dbReference type="PANTHER" id="PTHR44051:SF8">
    <property type="entry name" value="GLUTATHIONE S-TRANSFERASE GSTA"/>
    <property type="match status" value="1"/>
</dbReference>
<dbReference type="SUPFAM" id="SSF52833">
    <property type="entry name" value="Thioredoxin-like"/>
    <property type="match status" value="1"/>
</dbReference>
<dbReference type="RefSeq" id="WP_214391271.1">
    <property type="nucleotide sequence ID" value="NZ_JAFLWW010000005.1"/>
</dbReference>
<sequence>MALTLYTHPLASFCHKVLIAFYENGTDFRPVTVDLGDPGETAALTAKWPVGKIPVLHDGARDRVVPETSIIIEYVQRHYPGPTPMLPTDAERRLDARLWERFFDLYISVPMQKIVTDRIRPEGGNDPVGVADARRTLDTAYQMIESQLAGKTWAMGADFTIADCAAAPGLFYASIVHPFAGGQRNLAAYFERLVARPSVRRTINEARPYFHFFPYREAMPERFIHDDA</sequence>
<dbReference type="PANTHER" id="PTHR44051">
    <property type="entry name" value="GLUTATHIONE S-TRANSFERASE-RELATED"/>
    <property type="match status" value="1"/>
</dbReference>
<dbReference type="CDD" id="cd00299">
    <property type="entry name" value="GST_C_family"/>
    <property type="match status" value="1"/>
</dbReference>
<evidence type="ECO:0000259" key="1">
    <source>
        <dbReference type="PROSITE" id="PS50404"/>
    </source>
</evidence>
<dbReference type="Proteomes" id="UP001138921">
    <property type="component" value="Unassembled WGS sequence"/>
</dbReference>
<accession>A0A9X1ACG2</accession>
<proteinExistence type="predicted"/>
<dbReference type="InterPro" id="IPR036249">
    <property type="entry name" value="Thioredoxin-like_sf"/>
</dbReference>
<protein>
    <submittedName>
        <fullName evidence="3">Glutathione S-transferase family protein</fullName>
    </submittedName>
</protein>
<dbReference type="InterPro" id="IPR036282">
    <property type="entry name" value="Glutathione-S-Trfase_C_sf"/>
</dbReference>
<dbReference type="CDD" id="cd00570">
    <property type="entry name" value="GST_N_family"/>
    <property type="match status" value="1"/>
</dbReference>
<comment type="caution">
    <text evidence="3">The sequence shown here is derived from an EMBL/GenBank/DDBJ whole genome shotgun (WGS) entry which is preliminary data.</text>
</comment>
<dbReference type="Gene3D" id="1.20.1050.10">
    <property type="match status" value="1"/>
</dbReference>
<name>A0A9X1ACG2_9HYPH</name>